<dbReference type="eggNOG" id="KOG2882">
    <property type="taxonomic scope" value="Eukaryota"/>
</dbReference>
<organism>
    <name type="scientific">Pediculus humanus subsp. corporis</name>
    <name type="common">Body louse</name>
    <dbReference type="NCBI Taxonomy" id="121224"/>
    <lineage>
        <taxon>Eukaryota</taxon>
        <taxon>Metazoa</taxon>
        <taxon>Ecdysozoa</taxon>
        <taxon>Arthropoda</taxon>
        <taxon>Hexapoda</taxon>
        <taxon>Insecta</taxon>
        <taxon>Pterygota</taxon>
        <taxon>Neoptera</taxon>
        <taxon>Paraneoptera</taxon>
        <taxon>Psocodea</taxon>
        <taxon>Troctomorpha</taxon>
        <taxon>Phthiraptera</taxon>
        <taxon>Anoplura</taxon>
        <taxon>Pediculidae</taxon>
        <taxon>Pediculus</taxon>
    </lineage>
</organism>
<keyword evidence="5" id="KW-0460">Magnesium</keyword>
<feature type="active site" description="Nucleophile" evidence="3">
    <location>
        <position position="29"/>
    </location>
</feature>
<reference evidence="6" key="1">
    <citation type="submission" date="2007-04" db="EMBL/GenBank/DDBJ databases">
        <title>Annotation of Pediculus humanus corporis strain USDA.</title>
        <authorList>
            <person name="Kirkness E."/>
            <person name="Hannick L."/>
            <person name="Hass B."/>
            <person name="Bruggner R."/>
            <person name="Lawson D."/>
            <person name="Bidwell S."/>
            <person name="Joardar V."/>
            <person name="Caler E."/>
            <person name="Walenz B."/>
            <person name="Inman J."/>
            <person name="Schobel S."/>
            <person name="Galinsky K."/>
            <person name="Amedeo P."/>
            <person name="Strausberg R."/>
        </authorList>
    </citation>
    <scope>NUCLEOTIDE SEQUENCE</scope>
    <source>
        <strain evidence="6">USDA</strain>
    </source>
</reference>
<dbReference type="EC" id="3.1.3.74" evidence="6"/>
<dbReference type="GO" id="GO:0046872">
    <property type="term" value="F:metal ion binding"/>
    <property type="evidence" value="ECO:0007669"/>
    <property type="project" value="UniProtKB-KW"/>
</dbReference>
<protein>
    <submittedName>
        <fullName evidence="6 7">Pyridoxal phosphate phosphatase, putative</fullName>
        <ecNumber evidence="6">3.1.3.74</ecNumber>
    </submittedName>
</protein>
<evidence type="ECO:0000256" key="3">
    <source>
        <dbReference type="PIRSR" id="PIRSR000915-1"/>
    </source>
</evidence>
<dbReference type="PANTHER" id="PTHR19288:SF93">
    <property type="entry name" value="FI11325P-RELATED"/>
    <property type="match status" value="1"/>
</dbReference>
<dbReference type="GO" id="GO:0033883">
    <property type="term" value="F:pyridoxal phosphatase activity"/>
    <property type="evidence" value="ECO:0007669"/>
    <property type="project" value="UniProtKB-EC"/>
</dbReference>
<dbReference type="FunCoup" id="E0VCD1">
    <property type="interactions" value="1046"/>
</dbReference>
<evidence type="ECO:0000313" key="7">
    <source>
        <dbReference type="EnsemblMetazoa" id="PHUM085690-PA"/>
    </source>
</evidence>
<sequence>MVPMPKNLNAASKNEIMDFLSSFNTVLADCDGVLWIFRNVIENSQHTINKFMEKGKSVFYVTNNNTLTREEFVEKFHKLGFNATKENVICTSYLAAEYVKSLNLNKKVYLIGNPAIVKEFGKAGIRHTEIGPDVIDSNLENYVNTKLKIEPDVGAVVIGFDEHFSYPKILKAATYLSDPDCHFIATCADECLPVKKDMGINNVFPGSGAFVSCLEAVSGRKAFILGKPNKYMLQDIIKVHNIDPSKTLMIGDRCNTDILFGNKCGFMTLLVLTGVTTVSDIEKYAASNDPNINSLVPQFYIQKLGDLLPHVEAL</sequence>
<keyword evidence="5" id="KW-0479">Metal-binding</keyword>
<feature type="binding site" evidence="4">
    <location>
        <position position="227"/>
    </location>
    <ligand>
        <name>substrate</name>
    </ligand>
</feature>
<evidence type="ECO:0000313" key="8">
    <source>
        <dbReference type="Proteomes" id="UP000009046"/>
    </source>
</evidence>
<dbReference type="CTD" id="8231521"/>
<dbReference type="InParanoid" id="E0VCD1"/>
<dbReference type="Pfam" id="PF13242">
    <property type="entry name" value="Hydrolase_like"/>
    <property type="match status" value="1"/>
</dbReference>
<dbReference type="EnsemblMetazoa" id="PHUM085690-RA">
    <property type="protein sequence ID" value="PHUM085690-PA"/>
    <property type="gene ID" value="PHUM085690"/>
</dbReference>
<dbReference type="AlphaFoldDB" id="E0VCD1"/>
<evidence type="ECO:0000256" key="1">
    <source>
        <dbReference type="ARBA" id="ARBA00022801"/>
    </source>
</evidence>
<evidence type="ECO:0000256" key="5">
    <source>
        <dbReference type="PIRSR" id="PIRSR000915-3"/>
    </source>
</evidence>
<keyword evidence="8" id="KW-1185">Reference proteome</keyword>
<dbReference type="Proteomes" id="UP000009046">
    <property type="component" value="Unassembled WGS sequence"/>
</dbReference>
<dbReference type="GeneID" id="8231521"/>
<dbReference type="SUPFAM" id="SSF56784">
    <property type="entry name" value="HAD-like"/>
    <property type="match status" value="1"/>
</dbReference>
<dbReference type="Pfam" id="PF13344">
    <property type="entry name" value="Hydrolase_6"/>
    <property type="match status" value="1"/>
</dbReference>
<reference evidence="7" key="3">
    <citation type="submission" date="2020-05" db="UniProtKB">
        <authorList>
            <consortium name="EnsemblMetazoa"/>
        </authorList>
    </citation>
    <scope>IDENTIFICATION</scope>
    <source>
        <strain evidence="7">USDA</strain>
    </source>
</reference>
<dbReference type="EMBL" id="AAZO01001024">
    <property type="status" value="NOT_ANNOTATED_CDS"/>
    <property type="molecule type" value="Genomic_DNA"/>
</dbReference>
<dbReference type="PANTHER" id="PTHR19288">
    <property type="entry name" value="4-NITROPHENYLPHOSPHATASE-RELATED"/>
    <property type="match status" value="1"/>
</dbReference>
<dbReference type="GO" id="GO:0005737">
    <property type="term" value="C:cytoplasm"/>
    <property type="evidence" value="ECO:0007669"/>
    <property type="project" value="TreeGrafter"/>
</dbReference>
<dbReference type="KEGG" id="phu:Phum_PHUM085690"/>
<dbReference type="OrthoDB" id="413953at2759"/>
<dbReference type="STRING" id="121224.E0VCD1"/>
<name>E0VCD1_PEDHC</name>
<dbReference type="InterPro" id="IPR006357">
    <property type="entry name" value="HAD-SF_hydro_IIA"/>
</dbReference>
<dbReference type="InterPro" id="IPR006349">
    <property type="entry name" value="PGP_euk"/>
</dbReference>
<dbReference type="InterPro" id="IPR036412">
    <property type="entry name" value="HAD-like_sf"/>
</dbReference>
<dbReference type="PIRSF" id="PIRSF000915">
    <property type="entry name" value="PGP-type_phosphatase"/>
    <property type="match status" value="1"/>
</dbReference>
<accession>E0VCD1</accession>
<dbReference type="VEuPathDB" id="VectorBase:PHUM085690"/>
<feature type="binding site" evidence="5">
    <location>
        <position position="252"/>
    </location>
    <ligand>
        <name>Mg(2+)</name>
        <dbReference type="ChEBI" id="CHEBI:18420"/>
    </ligand>
</feature>
<dbReference type="RefSeq" id="XP_002423775.1">
    <property type="nucleotide sequence ID" value="XM_002423730.1"/>
</dbReference>
<dbReference type="NCBIfam" id="TIGR01452">
    <property type="entry name" value="PGP_euk"/>
    <property type="match status" value="1"/>
</dbReference>
<reference evidence="6" key="2">
    <citation type="submission" date="2007-04" db="EMBL/GenBank/DDBJ databases">
        <title>The genome of the human body louse.</title>
        <authorList>
            <consortium name="The Human Body Louse Genome Consortium"/>
            <person name="Kirkness E."/>
            <person name="Walenz B."/>
            <person name="Hass B."/>
            <person name="Bruggner R."/>
            <person name="Strausberg R."/>
        </authorList>
    </citation>
    <scope>NUCLEOTIDE SEQUENCE</scope>
    <source>
        <strain evidence="6">USDA</strain>
    </source>
</reference>
<dbReference type="Gene3D" id="3.40.50.1000">
    <property type="entry name" value="HAD superfamily/HAD-like"/>
    <property type="match status" value="2"/>
</dbReference>
<feature type="binding site" evidence="5">
    <location>
        <position position="31"/>
    </location>
    <ligand>
        <name>Mg(2+)</name>
        <dbReference type="ChEBI" id="CHEBI:18420"/>
    </ligand>
</feature>
<comment type="cofactor">
    <cofactor evidence="5">
        <name>Mg(2+)</name>
        <dbReference type="ChEBI" id="CHEBI:18420"/>
    </cofactor>
    <text evidence="5">Divalent metal ions. Mg(2+) is the most effective.</text>
</comment>
<dbReference type="HOGENOM" id="CLU_043473_0_1_1"/>
<dbReference type="InterPro" id="IPR023214">
    <property type="entry name" value="HAD_sf"/>
</dbReference>
<evidence type="ECO:0000313" key="6">
    <source>
        <dbReference type="EMBL" id="EEB11037.1"/>
    </source>
</evidence>
<gene>
    <name evidence="7" type="primary">8231521</name>
    <name evidence="6" type="ORF">Phum_PHUM085690</name>
</gene>
<proteinExistence type="inferred from homology"/>
<dbReference type="OMA" id="PPMHRET"/>
<feature type="active site" description="Proton donor" evidence="3">
    <location>
        <position position="31"/>
    </location>
</feature>
<keyword evidence="1 2" id="KW-0378">Hydrolase</keyword>
<evidence type="ECO:0000256" key="2">
    <source>
        <dbReference type="PIRNR" id="PIRNR000915"/>
    </source>
</evidence>
<comment type="similarity">
    <text evidence="2">Belongs to the HAD-like hydrolase superfamily.</text>
</comment>
<dbReference type="EMBL" id="DS235053">
    <property type="protein sequence ID" value="EEB11037.1"/>
    <property type="molecule type" value="Genomic_DNA"/>
</dbReference>
<dbReference type="NCBIfam" id="TIGR01460">
    <property type="entry name" value="HAD-SF-IIA"/>
    <property type="match status" value="1"/>
</dbReference>
<evidence type="ECO:0000256" key="4">
    <source>
        <dbReference type="PIRSR" id="PIRSR000915-2"/>
    </source>
</evidence>
<feature type="binding site" evidence="5">
    <location>
        <position position="29"/>
    </location>
    <ligand>
        <name>Mg(2+)</name>
        <dbReference type="ChEBI" id="CHEBI:18420"/>
    </ligand>
</feature>